<dbReference type="RefSeq" id="WP_176901061.1">
    <property type="nucleotide sequence ID" value="NZ_JABKAV010000068.1"/>
</dbReference>
<name>A0ABX2Q7V6_9BACT</name>
<evidence type="ECO:0000259" key="1">
    <source>
        <dbReference type="Pfam" id="PF07883"/>
    </source>
</evidence>
<evidence type="ECO:0000313" key="2">
    <source>
        <dbReference type="EMBL" id="NVO86327.1"/>
    </source>
</evidence>
<evidence type="ECO:0000313" key="3">
    <source>
        <dbReference type="Proteomes" id="UP000626554"/>
    </source>
</evidence>
<accession>A0ABX2Q7V6</accession>
<dbReference type="EMBL" id="JABKAV010000068">
    <property type="protein sequence ID" value="NVO86327.1"/>
    <property type="molecule type" value="Genomic_DNA"/>
</dbReference>
<proteinExistence type="predicted"/>
<dbReference type="InterPro" id="IPR013096">
    <property type="entry name" value="Cupin_2"/>
</dbReference>
<dbReference type="InterPro" id="IPR053146">
    <property type="entry name" value="QDO-like"/>
</dbReference>
<organism evidence="2 3">
    <name type="scientific">Hymenobacter terrestris</name>
    <dbReference type="NCBI Taxonomy" id="2748310"/>
    <lineage>
        <taxon>Bacteria</taxon>
        <taxon>Pseudomonadati</taxon>
        <taxon>Bacteroidota</taxon>
        <taxon>Cytophagia</taxon>
        <taxon>Cytophagales</taxon>
        <taxon>Hymenobacteraceae</taxon>
        <taxon>Hymenobacter</taxon>
    </lineage>
</organism>
<dbReference type="InterPro" id="IPR014710">
    <property type="entry name" value="RmlC-like_jellyroll"/>
</dbReference>
<comment type="caution">
    <text evidence="2">The sequence shown here is derived from an EMBL/GenBank/DDBJ whole genome shotgun (WGS) entry which is preliminary data.</text>
</comment>
<protein>
    <submittedName>
        <fullName evidence="2">Cupin domain-containing protein</fullName>
    </submittedName>
</protein>
<sequence length="169" mass="17947">MRPTAIHVTAPQAGPEVSLVGDTYRILVSGEQTGGAYALIDMLVPPGGGPGPHAHAGFQEAFHVLEGEVVFRSETQTYTAQKGAVVDIPTGGAIHSFTNESNALAHLLCLVVPAGLDRFFLEIGQLVQNGALLSRPELKPEDLARLQKIGEAYGQEFFPPDYLSQKQGG</sequence>
<dbReference type="PANTHER" id="PTHR36440:SF1">
    <property type="entry name" value="PUTATIVE (AFU_ORTHOLOGUE AFUA_8G07350)-RELATED"/>
    <property type="match status" value="1"/>
</dbReference>
<keyword evidence="3" id="KW-1185">Reference proteome</keyword>
<dbReference type="Proteomes" id="UP000626554">
    <property type="component" value="Unassembled WGS sequence"/>
</dbReference>
<gene>
    <name evidence="2" type="ORF">HW556_15685</name>
</gene>
<dbReference type="Pfam" id="PF07883">
    <property type="entry name" value="Cupin_2"/>
    <property type="match status" value="1"/>
</dbReference>
<dbReference type="Gene3D" id="2.60.120.10">
    <property type="entry name" value="Jelly Rolls"/>
    <property type="match status" value="1"/>
</dbReference>
<dbReference type="SUPFAM" id="SSF51182">
    <property type="entry name" value="RmlC-like cupins"/>
    <property type="match status" value="1"/>
</dbReference>
<dbReference type="PANTHER" id="PTHR36440">
    <property type="entry name" value="PUTATIVE (AFU_ORTHOLOGUE AFUA_8G07350)-RELATED"/>
    <property type="match status" value="1"/>
</dbReference>
<feature type="domain" description="Cupin type-2" evidence="1">
    <location>
        <begin position="42"/>
        <end position="110"/>
    </location>
</feature>
<dbReference type="InterPro" id="IPR011051">
    <property type="entry name" value="RmlC_Cupin_sf"/>
</dbReference>
<reference evidence="2 3" key="1">
    <citation type="submission" date="2020-05" db="EMBL/GenBank/DDBJ databases">
        <title>Hymenobacter terrestris sp. nov. and Hymenobacter lapidiphilus sp. nov., isolated from regoliths in Antarctica.</title>
        <authorList>
            <person name="Sedlacek I."/>
            <person name="Pantucek R."/>
            <person name="Zeman M."/>
            <person name="Holochova P."/>
            <person name="Kralova S."/>
            <person name="Stankova E."/>
            <person name="Sedo O."/>
            <person name="Micenkova L."/>
            <person name="Svec P."/>
            <person name="Gupta V."/>
            <person name="Sood U."/>
            <person name="Korpole U.S."/>
            <person name="Lal R."/>
        </authorList>
    </citation>
    <scope>NUCLEOTIDE SEQUENCE [LARGE SCALE GENOMIC DNA]</scope>
    <source>
        <strain evidence="2 3">P5252</strain>
    </source>
</reference>